<dbReference type="EMBL" id="DRPZ01000062">
    <property type="protein sequence ID" value="HGY08828.1"/>
    <property type="molecule type" value="Genomic_DNA"/>
</dbReference>
<organism evidence="2">
    <name type="scientific">Oceanithermus profundus</name>
    <dbReference type="NCBI Taxonomy" id="187137"/>
    <lineage>
        <taxon>Bacteria</taxon>
        <taxon>Thermotogati</taxon>
        <taxon>Deinococcota</taxon>
        <taxon>Deinococci</taxon>
        <taxon>Thermales</taxon>
        <taxon>Thermaceae</taxon>
        <taxon>Oceanithermus</taxon>
    </lineage>
</organism>
<accession>A0A7C4V4U0</accession>
<feature type="transmembrane region" description="Helical" evidence="1">
    <location>
        <begin position="29"/>
        <end position="49"/>
    </location>
</feature>
<gene>
    <name evidence="2" type="ORF">ENK37_02080</name>
</gene>
<evidence type="ECO:0000313" key="2">
    <source>
        <dbReference type="EMBL" id="HGY08828.1"/>
    </source>
</evidence>
<keyword evidence="1" id="KW-0812">Transmembrane</keyword>
<sequence length="138" mass="14654">MSPALLWLLFALGLAASYLLSRPRQAFDAVQAVLVVTAYVFGLSLAWFATGSSWGALLGGVALGAGVGRWNRHLVVGGIGLAAAEQLAFKLAWRQGGTLEPEDLVAAGVDPDTARVTLENLEARGLCRKDGPVYRFER</sequence>
<reference evidence="2" key="1">
    <citation type="journal article" date="2020" name="mSystems">
        <title>Genome- and Community-Level Interaction Insights into Carbon Utilization and Element Cycling Functions of Hydrothermarchaeota in Hydrothermal Sediment.</title>
        <authorList>
            <person name="Zhou Z."/>
            <person name="Liu Y."/>
            <person name="Xu W."/>
            <person name="Pan J."/>
            <person name="Luo Z.H."/>
            <person name="Li M."/>
        </authorList>
    </citation>
    <scope>NUCLEOTIDE SEQUENCE [LARGE SCALE GENOMIC DNA]</scope>
    <source>
        <strain evidence="2">HyVt-570</strain>
    </source>
</reference>
<keyword evidence="1" id="KW-0472">Membrane</keyword>
<protein>
    <submittedName>
        <fullName evidence="2">Uncharacterized protein</fullName>
    </submittedName>
</protein>
<keyword evidence="1" id="KW-1133">Transmembrane helix</keyword>
<comment type="caution">
    <text evidence="2">The sequence shown here is derived from an EMBL/GenBank/DDBJ whole genome shotgun (WGS) entry which is preliminary data.</text>
</comment>
<dbReference type="AlphaFoldDB" id="A0A7C4V4U0"/>
<dbReference type="Proteomes" id="UP000885759">
    <property type="component" value="Unassembled WGS sequence"/>
</dbReference>
<evidence type="ECO:0000256" key="1">
    <source>
        <dbReference type="SAM" id="Phobius"/>
    </source>
</evidence>
<name>A0A7C4V4U0_9DEIN</name>
<proteinExistence type="predicted"/>